<dbReference type="Proteomes" id="UP000613177">
    <property type="component" value="Unassembled WGS sequence"/>
</dbReference>
<evidence type="ECO:0000313" key="2">
    <source>
        <dbReference type="EMBL" id="KAG2231499.1"/>
    </source>
</evidence>
<keyword evidence="1" id="KW-0812">Transmembrane</keyword>
<organism evidence="2 3">
    <name type="scientific">Thamnidium elegans</name>
    <dbReference type="NCBI Taxonomy" id="101142"/>
    <lineage>
        <taxon>Eukaryota</taxon>
        <taxon>Fungi</taxon>
        <taxon>Fungi incertae sedis</taxon>
        <taxon>Mucoromycota</taxon>
        <taxon>Mucoromycotina</taxon>
        <taxon>Mucoromycetes</taxon>
        <taxon>Mucorales</taxon>
        <taxon>Mucorineae</taxon>
        <taxon>Mucoraceae</taxon>
        <taxon>Thamnidium</taxon>
    </lineage>
</organism>
<comment type="caution">
    <text evidence="2">The sequence shown here is derived from an EMBL/GenBank/DDBJ whole genome shotgun (WGS) entry which is preliminary data.</text>
</comment>
<sequence length="53" mass="5956">MFSNKLTQLALAVGVGIGTGVYVFKPLLREYEQETQGTWVRPGDEEKLKKKSN</sequence>
<dbReference type="AlphaFoldDB" id="A0A8H7SL50"/>
<keyword evidence="1" id="KW-0472">Membrane</keyword>
<dbReference type="InterPro" id="IPR057394">
    <property type="entry name" value="PIGBOS1"/>
</dbReference>
<evidence type="ECO:0000256" key="1">
    <source>
        <dbReference type="SAM" id="Phobius"/>
    </source>
</evidence>
<feature type="transmembrane region" description="Helical" evidence="1">
    <location>
        <begin position="6"/>
        <end position="24"/>
    </location>
</feature>
<proteinExistence type="predicted"/>
<keyword evidence="1" id="KW-1133">Transmembrane helix</keyword>
<reference evidence="2" key="1">
    <citation type="submission" date="2021-01" db="EMBL/GenBank/DDBJ databases">
        <title>Metabolic potential, ecology and presence of endohyphal bacteria is reflected in genomic diversity of Mucoromycotina.</title>
        <authorList>
            <person name="Muszewska A."/>
            <person name="Okrasinska A."/>
            <person name="Steczkiewicz K."/>
            <person name="Drgas O."/>
            <person name="Orlowska M."/>
            <person name="Perlinska-Lenart U."/>
            <person name="Aleksandrzak-Piekarczyk T."/>
            <person name="Szatraj K."/>
            <person name="Zielenkiewicz U."/>
            <person name="Pilsyk S."/>
            <person name="Malc E."/>
            <person name="Mieczkowski P."/>
            <person name="Kruszewska J.S."/>
            <person name="Biernat P."/>
            <person name="Pawlowska J."/>
        </authorList>
    </citation>
    <scope>NUCLEOTIDE SEQUENCE</scope>
    <source>
        <strain evidence="2">WA0000018081</strain>
    </source>
</reference>
<accession>A0A8H7SL50</accession>
<keyword evidence="3" id="KW-1185">Reference proteome</keyword>
<name>A0A8H7SL50_9FUNG</name>
<gene>
    <name evidence="2" type="ORF">INT48_008666</name>
</gene>
<dbReference type="EMBL" id="JAEPRE010000148">
    <property type="protein sequence ID" value="KAG2231499.1"/>
    <property type="molecule type" value="Genomic_DNA"/>
</dbReference>
<dbReference type="Pfam" id="PF23670">
    <property type="entry name" value="PIGBOS1"/>
    <property type="match status" value="1"/>
</dbReference>
<evidence type="ECO:0000313" key="3">
    <source>
        <dbReference type="Proteomes" id="UP000613177"/>
    </source>
</evidence>
<protein>
    <submittedName>
        <fullName evidence="2">Uncharacterized protein</fullName>
    </submittedName>
</protein>
<dbReference type="OrthoDB" id="4093673at2759"/>